<evidence type="ECO:0000313" key="3">
    <source>
        <dbReference type="Proteomes" id="UP000561045"/>
    </source>
</evidence>
<accession>A0A840BH79</accession>
<dbReference type="EMBL" id="JACIET010000001">
    <property type="protein sequence ID" value="MBB4012565.1"/>
    <property type="molecule type" value="Genomic_DNA"/>
</dbReference>
<keyword evidence="1" id="KW-1133">Transmembrane helix</keyword>
<sequence length="59" mass="6299">MKTLRPRFTAHLFAAMLATAGVSFSIGGTLFLLSMPASEYTAAKHFAAHGLPLLVAHQE</sequence>
<dbReference type="AlphaFoldDB" id="A0A840BH79"/>
<proteinExistence type="predicted"/>
<protein>
    <submittedName>
        <fullName evidence="2">Uncharacterized protein</fullName>
    </submittedName>
</protein>
<dbReference type="RefSeq" id="WP_183634355.1">
    <property type="nucleotide sequence ID" value="NZ_BAABLE010000011.1"/>
</dbReference>
<comment type="caution">
    <text evidence="2">The sequence shown here is derived from an EMBL/GenBank/DDBJ whole genome shotgun (WGS) entry which is preliminary data.</text>
</comment>
<name>A0A840BH79_9RHOO</name>
<evidence type="ECO:0000313" key="2">
    <source>
        <dbReference type="EMBL" id="MBB4012565.1"/>
    </source>
</evidence>
<gene>
    <name evidence="2" type="ORF">GGR36_001873</name>
</gene>
<feature type="transmembrane region" description="Helical" evidence="1">
    <location>
        <begin position="12"/>
        <end position="33"/>
    </location>
</feature>
<reference evidence="2 3" key="1">
    <citation type="submission" date="2020-08" db="EMBL/GenBank/DDBJ databases">
        <title>Genomic Encyclopedia of Type Strains, Phase IV (KMG-IV): sequencing the most valuable type-strain genomes for metagenomic binning, comparative biology and taxonomic classification.</title>
        <authorList>
            <person name="Goeker M."/>
        </authorList>
    </citation>
    <scope>NUCLEOTIDE SEQUENCE [LARGE SCALE GENOMIC DNA]</scope>
    <source>
        <strain evidence="2 3">DSM 106739</strain>
    </source>
</reference>
<dbReference type="Proteomes" id="UP000561045">
    <property type="component" value="Unassembled WGS sequence"/>
</dbReference>
<evidence type="ECO:0000256" key="1">
    <source>
        <dbReference type="SAM" id="Phobius"/>
    </source>
</evidence>
<keyword evidence="1" id="KW-0472">Membrane</keyword>
<keyword evidence="1" id="KW-0812">Transmembrane</keyword>
<organism evidence="2 3">
    <name type="scientific">Niveibacterium umoris</name>
    <dbReference type="NCBI Taxonomy" id="1193620"/>
    <lineage>
        <taxon>Bacteria</taxon>
        <taxon>Pseudomonadati</taxon>
        <taxon>Pseudomonadota</taxon>
        <taxon>Betaproteobacteria</taxon>
        <taxon>Rhodocyclales</taxon>
        <taxon>Rhodocyclaceae</taxon>
        <taxon>Niveibacterium</taxon>
    </lineage>
</organism>
<keyword evidence="3" id="KW-1185">Reference proteome</keyword>